<dbReference type="NCBIfam" id="TIGR01536">
    <property type="entry name" value="asn_synth_AEB"/>
    <property type="match status" value="1"/>
</dbReference>
<dbReference type="RefSeq" id="WP_054651645.1">
    <property type="nucleotide sequence ID" value="NZ_AZFJ01000020.1"/>
</dbReference>
<evidence type="ECO:0000313" key="13">
    <source>
        <dbReference type="EMBL" id="KRL87522.1"/>
    </source>
</evidence>
<feature type="active site" description="For GATase activity" evidence="9">
    <location>
        <position position="2"/>
    </location>
</feature>
<dbReference type="STRING" id="1423783.FC50_GL002308"/>
<dbReference type="AlphaFoldDB" id="A0A0R1U9J6"/>
<dbReference type="PANTHER" id="PTHR43284:SF1">
    <property type="entry name" value="ASPARAGINE SYNTHETASE"/>
    <property type="match status" value="1"/>
</dbReference>
<evidence type="ECO:0000256" key="1">
    <source>
        <dbReference type="ARBA" id="ARBA00005187"/>
    </source>
</evidence>
<accession>A0A0R1U9J6</accession>
<feature type="domain" description="Glutamine amidotransferase type-2" evidence="12">
    <location>
        <begin position="2"/>
        <end position="212"/>
    </location>
</feature>
<dbReference type="OrthoDB" id="9763290at2"/>
<dbReference type="InterPro" id="IPR006426">
    <property type="entry name" value="Asn_synth_AEB"/>
</dbReference>
<comment type="pathway">
    <text evidence="1">Amino-acid biosynthesis; L-asparagine biosynthesis; L-asparagine from L-aspartate (L-Gln route): step 1/1.</text>
</comment>
<evidence type="ECO:0000256" key="5">
    <source>
        <dbReference type="ARBA" id="ARBA00022840"/>
    </source>
</evidence>
<sequence length="632" mass="72094">MCGFVGVIHQDGTPVQLSDVKHMNKVLTHRGPDDEGYYHDDDVTVGFRRLSIIDLSHGGQPLSHDNQRYWIVFNGEIYNYIELRDELKADGQTFTTDSDTEVILGMYQKYGEKAASKLRGMFAFMLVDTQTHEVYGARDHFGIKPLFYSEADDGNVYLASEKKALLSLLDDRSIDDRALQDYMTYQYVPDPESLTPSMHKLKAGHYFTKKPGEAFKTTQYFNPTFAPQTMTDEDKVARDLADVLRDSVAKHMRADVTVGSFLSGGVDSSIIVALARELSPKIKTFSVGFEREGYNEIDVAKETAERLDVENISEMITPEEFAQAFPRFVYAMDDPLADPAAVPQYFLTRLARKYCKVALTGEGADEFFGGYTIYNEPNSLSMFEHMPRPVNHVLRGVSHMMPTGMKGKSFLERGTTPLEERFVGNAKIFSEAEKSQLLEHYNPDYPYTEVTSGLYGRNAQLDPITRMQDIDMHTWLVGDLLLNADRTSMAASLELRTPFIDKEVFKFARTIPANLRVAHGTTKYILRKAAESFTPDNVLYRRKLGFPVPIRFWLKNELADWADNIINEAQVDDYINKDYVRQLLADHRAGKADNSRKVWTVLTFMVWHQVYIERKYPEVFVDELIATTHNDD</sequence>
<dbReference type="GO" id="GO:0004066">
    <property type="term" value="F:asparagine synthase (glutamine-hydrolyzing) activity"/>
    <property type="evidence" value="ECO:0007669"/>
    <property type="project" value="UniProtKB-EC"/>
</dbReference>
<dbReference type="GO" id="GO:0005524">
    <property type="term" value="F:ATP binding"/>
    <property type="evidence" value="ECO:0007669"/>
    <property type="project" value="UniProtKB-KW"/>
</dbReference>
<evidence type="ECO:0000313" key="14">
    <source>
        <dbReference type="Proteomes" id="UP000051922"/>
    </source>
</evidence>
<feature type="binding site" evidence="10">
    <location>
        <position position="99"/>
    </location>
    <ligand>
        <name>L-glutamine</name>
        <dbReference type="ChEBI" id="CHEBI:58359"/>
    </ligand>
</feature>
<dbReference type="InterPro" id="IPR014729">
    <property type="entry name" value="Rossmann-like_a/b/a_fold"/>
</dbReference>
<dbReference type="EC" id="6.3.5.4" evidence="3"/>
<keyword evidence="14" id="KW-1185">Reference proteome</keyword>
<evidence type="ECO:0000256" key="10">
    <source>
        <dbReference type="PIRSR" id="PIRSR001589-2"/>
    </source>
</evidence>
<comment type="similarity">
    <text evidence="2">Belongs to the asparagine synthetase family.</text>
</comment>
<evidence type="ECO:0000256" key="7">
    <source>
        <dbReference type="ARBA" id="ARBA00022962"/>
    </source>
</evidence>
<dbReference type="InterPro" id="IPR051786">
    <property type="entry name" value="ASN_synthetase/amidase"/>
</dbReference>
<evidence type="ECO:0000256" key="9">
    <source>
        <dbReference type="PIRSR" id="PIRSR001589-1"/>
    </source>
</evidence>
<feature type="binding site" evidence="10">
    <location>
        <position position="287"/>
    </location>
    <ligand>
        <name>ATP</name>
        <dbReference type="ChEBI" id="CHEBI:30616"/>
    </ligand>
</feature>
<dbReference type="PATRIC" id="fig|1423783.4.peg.2361"/>
<dbReference type="PIRSF" id="PIRSF001589">
    <property type="entry name" value="Asn_synthetase_glu-h"/>
    <property type="match status" value="1"/>
</dbReference>
<comment type="caution">
    <text evidence="13">The sequence shown here is derived from an EMBL/GenBank/DDBJ whole genome shotgun (WGS) entry which is preliminary data.</text>
</comment>
<dbReference type="PROSITE" id="PS51278">
    <property type="entry name" value="GATASE_TYPE_2"/>
    <property type="match status" value="1"/>
</dbReference>
<protein>
    <recommendedName>
        <fullName evidence="3">asparagine synthase (glutamine-hydrolyzing)</fullName>
        <ecNumber evidence="3">6.3.5.4</ecNumber>
    </recommendedName>
</protein>
<dbReference type="PANTHER" id="PTHR43284">
    <property type="entry name" value="ASPARAGINE SYNTHETASE (GLUTAMINE-HYDROLYZING)"/>
    <property type="match status" value="1"/>
</dbReference>
<evidence type="ECO:0000256" key="4">
    <source>
        <dbReference type="ARBA" id="ARBA00022741"/>
    </source>
</evidence>
<comment type="catalytic activity">
    <reaction evidence="8">
        <text>L-aspartate + L-glutamine + ATP + H2O = L-asparagine + L-glutamate + AMP + diphosphate + H(+)</text>
        <dbReference type="Rhea" id="RHEA:12228"/>
        <dbReference type="ChEBI" id="CHEBI:15377"/>
        <dbReference type="ChEBI" id="CHEBI:15378"/>
        <dbReference type="ChEBI" id="CHEBI:29985"/>
        <dbReference type="ChEBI" id="CHEBI:29991"/>
        <dbReference type="ChEBI" id="CHEBI:30616"/>
        <dbReference type="ChEBI" id="CHEBI:33019"/>
        <dbReference type="ChEBI" id="CHEBI:58048"/>
        <dbReference type="ChEBI" id="CHEBI:58359"/>
        <dbReference type="ChEBI" id="CHEBI:456215"/>
        <dbReference type="EC" id="6.3.5.4"/>
    </reaction>
</comment>
<dbReference type="CDD" id="cd01991">
    <property type="entry name" value="Asn_synthase_B_C"/>
    <property type="match status" value="1"/>
</dbReference>
<dbReference type="SUPFAM" id="SSF56235">
    <property type="entry name" value="N-terminal nucleophile aminohydrolases (Ntn hydrolases)"/>
    <property type="match status" value="1"/>
</dbReference>
<feature type="site" description="Important for beta-aspartyl-AMP intermediate formation" evidence="11">
    <location>
        <position position="362"/>
    </location>
</feature>
<organism evidence="13 14">
    <name type="scientific">Lacticaseibacillus pantheris DSM 15945 = JCM 12539 = NBRC 106106</name>
    <dbReference type="NCBI Taxonomy" id="1423783"/>
    <lineage>
        <taxon>Bacteria</taxon>
        <taxon>Bacillati</taxon>
        <taxon>Bacillota</taxon>
        <taxon>Bacilli</taxon>
        <taxon>Lactobacillales</taxon>
        <taxon>Lactobacillaceae</taxon>
        <taxon>Lacticaseibacillus</taxon>
    </lineage>
</organism>
<dbReference type="Pfam" id="PF13537">
    <property type="entry name" value="GATase_7"/>
    <property type="match status" value="1"/>
</dbReference>
<evidence type="ECO:0000256" key="6">
    <source>
        <dbReference type="ARBA" id="ARBA00022888"/>
    </source>
</evidence>
<keyword evidence="9" id="KW-0028">Amino-acid biosynthesis</keyword>
<dbReference type="InterPro" id="IPR001962">
    <property type="entry name" value="Asn_synthase"/>
</dbReference>
<dbReference type="Gene3D" id="3.60.20.10">
    <property type="entry name" value="Glutamine Phosphoribosylpyrophosphate, subunit 1, domain 1"/>
    <property type="match status" value="1"/>
</dbReference>
<evidence type="ECO:0000256" key="3">
    <source>
        <dbReference type="ARBA" id="ARBA00012737"/>
    </source>
</evidence>
<evidence type="ECO:0000256" key="8">
    <source>
        <dbReference type="ARBA" id="ARBA00048741"/>
    </source>
</evidence>
<dbReference type="GO" id="GO:0006529">
    <property type="term" value="P:asparagine biosynthetic process"/>
    <property type="evidence" value="ECO:0007669"/>
    <property type="project" value="UniProtKB-KW"/>
</dbReference>
<evidence type="ECO:0000259" key="12">
    <source>
        <dbReference type="PROSITE" id="PS51278"/>
    </source>
</evidence>
<dbReference type="GO" id="GO:0005829">
    <property type="term" value="C:cytosol"/>
    <property type="evidence" value="ECO:0007669"/>
    <property type="project" value="TreeGrafter"/>
</dbReference>
<dbReference type="Proteomes" id="UP000051922">
    <property type="component" value="Unassembled WGS sequence"/>
</dbReference>
<dbReference type="InterPro" id="IPR033738">
    <property type="entry name" value="AsnB_N"/>
</dbReference>
<dbReference type="InterPro" id="IPR029055">
    <property type="entry name" value="Ntn_hydrolases_N"/>
</dbReference>
<name>A0A0R1U9J6_9LACO</name>
<evidence type="ECO:0000256" key="2">
    <source>
        <dbReference type="ARBA" id="ARBA00005752"/>
    </source>
</evidence>
<proteinExistence type="inferred from homology"/>
<dbReference type="Pfam" id="PF00733">
    <property type="entry name" value="Asn_synthase"/>
    <property type="match status" value="1"/>
</dbReference>
<dbReference type="Gene3D" id="3.40.50.620">
    <property type="entry name" value="HUPs"/>
    <property type="match status" value="1"/>
</dbReference>
<dbReference type="SUPFAM" id="SSF52402">
    <property type="entry name" value="Adenine nucleotide alpha hydrolases-like"/>
    <property type="match status" value="1"/>
</dbReference>
<keyword evidence="5 10" id="KW-0067">ATP-binding</keyword>
<reference evidence="13 14" key="1">
    <citation type="journal article" date="2015" name="Genome Announc.">
        <title>Expanding the biotechnology potential of lactobacilli through comparative genomics of 213 strains and associated genera.</title>
        <authorList>
            <person name="Sun Z."/>
            <person name="Harris H.M."/>
            <person name="McCann A."/>
            <person name="Guo C."/>
            <person name="Argimon S."/>
            <person name="Zhang W."/>
            <person name="Yang X."/>
            <person name="Jeffery I.B."/>
            <person name="Cooney J.C."/>
            <person name="Kagawa T.F."/>
            <person name="Liu W."/>
            <person name="Song Y."/>
            <person name="Salvetti E."/>
            <person name="Wrobel A."/>
            <person name="Rasinkangas P."/>
            <person name="Parkhill J."/>
            <person name="Rea M.C."/>
            <person name="O'Sullivan O."/>
            <person name="Ritari J."/>
            <person name="Douillard F.P."/>
            <person name="Paul Ross R."/>
            <person name="Yang R."/>
            <person name="Briner A.E."/>
            <person name="Felis G.E."/>
            <person name="de Vos W.M."/>
            <person name="Barrangou R."/>
            <person name="Klaenhammer T.R."/>
            <person name="Caufield P.W."/>
            <person name="Cui Y."/>
            <person name="Zhang H."/>
            <person name="O'Toole P.W."/>
        </authorList>
    </citation>
    <scope>NUCLEOTIDE SEQUENCE [LARGE SCALE GENOMIC DNA]</scope>
    <source>
        <strain evidence="13 14">DSM 15945</strain>
    </source>
</reference>
<keyword evidence="7 9" id="KW-0315">Glutamine amidotransferase</keyword>
<dbReference type="CDD" id="cd00712">
    <property type="entry name" value="AsnB"/>
    <property type="match status" value="1"/>
</dbReference>
<evidence type="ECO:0000256" key="11">
    <source>
        <dbReference type="PIRSR" id="PIRSR001589-3"/>
    </source>
</evidence>
<keyword evidence="4 10" id="KW-0547">Nucleotide-binding</keyword>
<gene>
    <name evidence="13" type="ORF">FC50_GL002308</name>
</gene>
<dbReference type="EMBL" id="AZFJ01000020">
    <property type="protein sequence ID" value="KRL87522.1"/>
    <property type="molecule type" value="Genomic_DNA"/>
</dbReference>
<dbReference type="InterPro" id="IPR017932">
    <property type="entry name" value="GATase_2_dom"/>
</dbReference>
<keyword evidence="6 9" id="KW-0061">Asparagine biosynthesis</keyword>